<sequence>MSYSAELMIVNKPNKCSSWCLYRIFNPRKFGVDC</sequence>
<proteinExistence type="predicted"/>
<evidence type="ECO:0000313" key="2">
    <source>
        <dbReference type="Proteomes" id="UP000015104"/>
    </source>
</evidence>
<organism evidence="1 2">
    <name type="scientific">Tetranychus urticae</name>
    <name type="common">Two-spotted spider mite</name>
    <dbReference type="NCBI Taxonomy" id="32264"/>
    <lineage>
        <taxon>Eukaryota</taxon>
        <taxon>Metazoa</taxon>
        <taxon>Ecdysozoa</taxon>
        <taxon>Arthropoda</taxon>
        <taxon>Chelicerata</taxon>
        <taxon>Arachnida</taxon>
        <taxon>Acari</taxon>
        <taxon>Acariformes</taxon>
        <taxon>Trombidiformes</taxon>
        <taxon>Prostigmata</taxon>
        <taxon>Eleutherengona</taxon>
        <taxon>Raphignathae</taxon>
        <taxon>Tetranychoidea</taxon>
        <taxon>Tetranychidae</taxon>
        <taxon>Tetranychus</taxon>
    </lineage>
</organism>
<protein>
    <submittedName>
        <fullName evidence="1">Uncharacterized protein</fullName>
    </submittedName>
</protein>
<reference evidence="1" key="2">
    <citation type="submission" date="2015-06" db="UniProtKB">
        <authorList>
            <consortium name="EnsemblMetazoa"/>
        </authorList>
    </citation>
    <scope>IDENTIFICATION</scope>
</reference>
<keyword evidence="2" id="KW-1185">Reference proteome</keyword>
<name>T1JSX0_TETUR</name>
<dbReference type="EMBL" id="CAEY01000468">
    <property type="status" value="NOT_ANNOTATED_CDS"/>
    <property type="molecule type" value="Genomic_DNA"/>
</dbReference>
<dbReference type="HOGENOM" id="CLU_3377629_0_0_1"/>
<accession>T1JSX0</accession>
<dbReference type="AlphaFoldDB" id="T1JSX0"/>
<evidence type="ECO:0000313" key="1">
    <source>
        <dbReference type="EnsemblMetazoa" id="tetur01g12030.1"/>
    </source>
</evidence>
<dbReference type="EnsemblMetazoa" id="tetur01g12030.1">
    <property type="protein sequence ID" value="tetur01g12030.1"/>
    <property type="gene ID" value="tetur01g12030"/>
</dbReference>
<dbReference type="Proteomes" id="UP000015104">
    <property type="component" value="Unassembled WGS sequence"/>
</dbReference>
<reference evidence="2" key="1">
    <citation type="submission" date="2011-08" db="EMBL/GenBank/DDBJ databases">
        <authorList>
            <person name="Rombauts S."/>
        </authorList>
    </citation>
    <scope>NUCLEOTIDE SEQUENCE</scope>
    <source>
        <strain evidence="2">London</strain>
    </source>
</reference>